<accession>A0A9X2ZDC6</accession>
<proteinExistence type="predicted"/>
<keyword evidence="1" id="KW-1133">Transmembrane helix</keyword>
<dbReference type="RefSeq" id="WP_264204878.1">
    <property type="nucleotide sequence ID" value="NZ_JAOZEW010000002.1"/>
</dbReference>
<sequence>MKKKILAGILFTVIFGLILFFFNSNDEKIHILKQYFPDTKITDISEYIIRKGDTIFEGKFTRYNEKGIKIAEGQFVDNEPNGISSYYYDNGKIESIHYRKSSKITLESTFYDTIGTINKYVLYDDRAKPSFIIHFDEKGATKYDGYFQLEVYQYKFSHKKEFNIKENQYLKIGDVLKYRYIIANIPNAKRNFKIENIGIDNSQIKREIKQIHPTQIDVEEVLIKKGKNTIRSIVQYKFNDKVTPVFNDTLSFDVNVH</sequence>
<dbReference type="AlphaFoldDB" id="A0A9X2ZDC6"/>
<keyword evidence="1" id="KW-0812">Transmembrane</keyword>
<dbReference type="EMBL" id="JAOZEW010000002">
    <property type="protein sequence ID" value="MCV9926691.1"/>
    <property type="molecule type" value="Genomic_DNA"/>
</dbReference>
<evidence type="ECO:0000256" key="1">
    <source>
        <dbReference type="SAM" id="Phobius"/>
    </source>
</evidence>
<evidence type="ECO:0000313" key="3">
    <source>
        <dbReference type="Proteomes" id="UP001151079"/>
    </source>
</evidence>
<reference evidence="2" key="1">
    <citation type="submission" date="2022-10" db="EMBL/GenBank/DDBJ databases">
        <title>Two novel species of Flavobacterium.</title>
        <authorList>
            <person name="Liu Q."/>
            <person name="Xin Y.-H."/>
        </authorList>
    </citation>
    <scope>NUCLEOTIDE SEQUENCE</scope>
    <source>
        <strain evidence="2">LS1R49</strain>
    </source>
</reference>
<evidence type="ECO:0008006" key="4">
    <source>
        <dbReference type="Google" id="ProtNLM"/>
    </source>
</evidence>
<protein>
    <recommendedName>
        <fullName evidence="4">MORN repeat variant</fullName>
    </recommendedName>
</protein>
<comment type="caution">
    <text evidence="2">The sequence shown here is derived from an EMBL/GenBank/DDBJ whole genome shotgun (WGS) entry which is preliminary data.</text>
</comment>
<feature type="transmembrane region" description="Helical" evidence="1">
    <location>
        <begin position="5"/>
        <end position="22"/>
    </location>
</feature>
<evidence type="ECO:0000313" key="2">
    <source>
        <dbReference type="EMBL" id="MCV9926691.1"/>
    </source>
</evidence>
<organism evidence="2 3">
    <name type="scientific">Flavobacterium shii</name>
    <dbReference type="NCBI Taxonomy" id="2987687"/>
    <lineage>
        <taxon>Bacteria</taxon>
        <taxon>Pseudomonadati</taxon>
        <taxon>Bacteroidota</taxon>
        <taxon>Flavobacteriia</taxon>
        <taxon>Flavobacteriales</taxon>
        <taxon>Flavobacteriaceae</taxon>
        <taxon>Flavobacterium</taxon>
    </lineage>
</organism>
<dbReference type="Gene3D" id="3.90.930.1">
    <property type="match status" value="1"/>
</dbReference>
<name>A0A9X2ZDC6_9FLAO</name>
<dbReference type="SUPFAM" id="SSF82185">
    <property type="entry name" value="Histone H3 K4-specific methyltransferase SET7/9 N-terminal domain"/>
    <property type="match status" value="1"/>
</dbReference>
<keyword evidence="1" id="KW-0472">Membrane</keyword>
<keyword evidence="3" id="KW-1185">Reference proteome</keyword>
<dbReference type="Proteomes" id="UP001151079">
    <property type="component" value="Unassembled WGS sequence"/>
</dbReference>
<gene>
    <name evidence="2" type="ORF">OIU83_03475</name>
</gene>